<evidence type="ECO:0000256" key="1">
    <source>
        <dbReference type="SAM" id="Coils"/>
    </source>
</evidence>
<gene>
    <name evidence="2" type="ORF">JTE90_014875</name>
</gene>
<dbReference type="EMBL" id="JAFNEN010001134">
    <property type="protein sequence ID" value="KAG8174832.1"/>
    <property type="molecule type" value="Genomic_DNA"/>
</dbReference>
<dbReference type="Proteomes" id="UP000827092">
    <property type="component" value="Unassembled WGS sequence"/>
</dbReference>
<organism evidence="2 3">
    <name type="scientific">Oedothorax gibbosus</name>
    <dbReference type="NCBI Taxonomy" id="931172"/>
    <lineage>
        <taxon>Eukaryota</taxon>
        <taxon>Metazoa</taxon>
        <taxon>Ecdysozoa</taxon>
        <taxon>Arthropoda</taxon>
        <taxon>Chelicerata</taxon>
        <taxon>Arachnida</taxon>
        <taxon>Araneae</taxon>
        <taxon>Araneomorphae</taxon>
        <taxon>Entelegynae</taxon>
        <taxon>Araneoidea</taxon>
        <taxon>Linyphiidae</taxon>
        <taxon>Erigoninae</taxon>
        <taxon>Oedothorax</taxon>
    </lineage>
</organism>
<evidence type="ECO:0000313" key="3">
    <source>
        <dbReference type="Proteomes" id="UP000827092"/>
    </source>
</evidence>
<evidence type="ECO:0000313" key="2">
    <source>
        <dbReference type="EMBL" id="KAG8174832.1"/>
    </source>
</evidence>
<name>A0AAV6TSE5_9ARAC</name>
<feature type="coiled-coil region" evidence="1">
    <location>
        <begin position="68"/>
        <end position="95"/>
    </location>
</feature>
<dbReference type="AlphaFoldDB" id="A0AAV6TSE5"/>
<comment type="caution">
    <text evidence="2">The sequence shown here is derived from an EMBL/GenBank/DDBJ whole genome shotgun (WGS) entry which is preliminary data.</text>
</comment>
<keyword evidence="1" id="KW-0175">Coiled coil</keyword>
<proteinExistence type="predicted"/>
<protein>
    <submittedName>
        <fullName evidence="2">Uncharacterized protein</fullName>
    </submittedName>
</protein>
<accession>A0AAV6TSE5</accession>
<reference evidence="2 3" key="1">
    <citation type="journal article" date="2022" name="Nat. Ecol. Evol.">
        <title>A masculinizing supergene underlies an exaggerated male reproductive morph in a spider.</title>
        <authorList>
            <person name="Hendrickx F."/>
            <person name="De Corte Z."/>
            <person name="Sonet G."/>
            <person name="Van Belleghem S.M."/>
            <person name="Kostlbacher S."/>
            <person name="Vangestel C."/>
        </authorList>
    </citation>
    <scope>NUCLEOTIDE SEQUENCE [LARGE SCALE GENOMIC DNA]</scope>
    <source>
        <strain evidence="2">W744_W776</strain>
    </source>
</reference>
<sequence>MITINRTKTGLKTKTTKLKNFVENFELDTSNDLKKLSLEEKLNNTSDVLNHIVELRTKVCELPEDVNIDNALEELENLEDTLSEIKVRLKSFLIQYDSVPKIDIVGNNIAKVK</sequence>
<keyword evidence="3" id="KW-1185">Reference proteome</keyword>